<dbReference type="PANTHER" id="PTHR22954">
    <property type="entry name" value="RETROVIRAL PROTEASE-RELATED"/>
    <property type="match status" value="1"/>
</dbReference>
<dbReference type="AlphaFoldDB" id="A0A9J6GFB4"/>
<feature type="compositionally biased region" description="Polar residues" evidence="1">
    <location>
        <begin position="99"/>
        <end position="123"/>
    </location>
</feature>
<comment type="caution">
    <text evidence="2">The sequence shown here is derived from an EMBL/GenBank/DDBJ whole genome shotgun (WGS) entry which is preliminary data.</text>
</comment>
<keyword evidence="3" id="KW-1185">Reference proteome</keyword>
<dbReference type="Pfam" id="PF03564">
    <property type="entry name" value="DUF1759"/>
    <property type="match status" value="1"/>
</dbReference>
<dbReference type="OMA" id="EYNDCIV"/>
<feature type="region of interest" description="Disordered" evidence="1">
    <location>
        <begin position="90"/>
        <end position="128"/>
    </location>
</feature>
<dbReference type="PANTHER" id="PTHR22954:SF3">
    <property type="entry name" value="PROTEIN CBG08539"/>
    <property type="match status" value="1"/>
</dbReference>
<dbReference type="VEuPathDB" id="VectorBase:HLOH_059625"/>
<evidence type="ECO:0000256" key="1">
    <source>
        <dbReference type="SAM" id="MobiDB-lite"/>
    </source>
</evidence>
<gene>
    <name evidence="2" type="ORF">HPB48_009516</name>
</gene>
<dbReference type="InterPro" id="IPR005312">
    <property type="entry name" value="DUF1759"/>
</dbReference>
<evidence type="ECO:0000313" key="3">
    <source>
        <dbReference type="Proteomes" id="UP000821853"/>
    </source>
</evidence>
<reference evidence="2 3" key="1">
    <citation type="journal article" date="2020" name="Cell">
        <title>Large-Scale Comparative Analyses of Tick Genomes Elucidate Their Genetic Diversity and Vector Capacities.</title>
        <authorList>
            <consortium name="Tick Genome and Microbiome Consortium (TIGMIC)"/>
            <person name="Jia N."/>
            <person name="Wang J."/>
            <person name="Shi W."/>
            <person name="Du L."/>
            <person name="Sun Y."/>
            <person name="Zhan W."/>
            <person name="Jiang J.F."/>
            <person name="Wang Q."/>
            <person name="Zhang B."/>
            <person name="Ji P."/>
            <person name="Bell-Sakyi L."/>
            <person name="Cui X.M."/>
            <person name="Yuan T.T."/>
            <person name="Jiang B.G."/>
            <person name="Yang W.F."/>
            <person name="Lam T.T."/>
            <person name="Chang Q.C."/>
            <person name="Ding S.J."/>
            <person name="Wang X.J."/>
            <person name="Zhu J.G."/>
            <person name="Ruan X.D."/>
            <person name="Zhao L."/>
            <person name="Wei J.T."/>
            <person name="Ye R.Z."/>
            <person name="Que T.C."/>
            <person name="Du C.H."/>
            <person name="Zhou Y.H."/>
            <person name="Cheng J.X."/>
            <person name="Dai P.F."/>
            <person name="Guo W.B."/>
            <person name="Han X.H."/>
            <person name="Huang E.J."/>
            <person name="Li L.F."/>
            <person name="Wei W."/>
            <person name="Gao Y.C."/>
            <person name="Liu J.Z."/>
            <person name="Shao H.Z."/>
            <person name="Wang X."/>
            <person name="Wang C.C."/>
            <person name="Yang T.C."/>
            <person name="Huo Q.B."/>
            <person name="Li W."/>
            <person name="Chen H.Y."/>
            <person name="Chen S.E."/>
            <person name="Zhou L.G."/>
            <person name="Ni X.B."/>
            <person name="Tian J.H."/>
            <person name="Sheng Y."/>
            <person name="Liu T."/>
            <person name="Pan Y.S."/>
            <person name="Xia L.Y."/>
            <person name="Li J."/>
            <person name="Zhao F."/>
            <person name="Cao W.C."/>
        </authorList>
    </citation>
    <scope>NUCLEOTIDE SEQUENCE [LARGE SCALE GENOMIC DNA]</scope>
    <source>
        <strain evidence="2">HaeL-2018</strain>
    </source>
</reference>
<evidence type="ECO:0000313" key="2">
    <source>
        <dbReference type="EMBL" id="KAH9373471.1"/>
    </source>
</evidence>
<accession>A0A9J6GFB4</accession>
<protein>
    <submittedName>
        <fullName evidence="2">Uncharacterized protein</fullName>
    </submittedName>
</protein>
<dbReference type="Proteomes" id="UP000821853">
    <property type="component" value="Chromosome 4"/>
</dbReference>
<dbReference type="EMBL" id="JABSTR010000006">
    <property type="protein sequence ID" value="KAH9373471.1"/>
    <property type="molecule type" value="Genomic_DNA"/>
</dbReference>
<proteinExistence type="predicted"/>
<name>A0A9J6GFB4_HAELO</name>
<dbReference type="OrthoDB" id="6507787at2759"/>
<sequence>MERGRKKRTVLRSQATRLINECQQGLQGSLAQNEARVLHARLASIQKELDIVNKEIEPLISEDDLEEEYSQVLEYKDRIVQCLARLEKQINGDPRQDSPDQATTTQVTGPTNGDGSQPTTSQRIKAKLPRTELGKFSGRRHEWQSFWELFEQMVDKNEHISTLDKFLKASLTGDAAAVLTGLPAMSRCYTDATQLLKKRFGNE</sequence>
<organism evidence="2 3">
    <name type="scientific">Haemaphysalis longicornis</name>
    <name type="common">Bush tick</name>
    <dbReference type="NCBI Taxonomy" id="44386"/>
    <lineage>
        <taxon>Eukaryota</taxon>
        <taxon>Metazoa</taxon>
        <taxon>Ecdysozoa</taxon>
        <taxon>Arthropoda</taxon>
        <taxon>Chelicerata</taxon>
        <taxon>Arachnida</taxon>
        <taxon>Acari</taxon>
        <taxon>Parasitiformes</taxon>
        <taxon>Ixodida</taxon>
        <taxon>Ixodoidea</taxon>
        <taxon>Ixodidae</taxon>
        <taxon>Haemaphysalinae</taxon>
        <taxon>Haemaphysalis</taxon>
    </lineage>
</organism>